<name>A0A1M5ADB3_9BACT</name>
<gene>
    <name evidence="4" type="ORF">SAMN02745206_01676</name>
</gene>
<dbReference type="Gene3D" id="2.60.40.790">
    <property type="match status" value="1"/>
</dbReference>
<dbReference type="EMBL" id="FQVB01000014">
    <property type="protein sequence ID" value="SHF28321.1"/>
    <property type="molecule type" value="Genomic_DNA"/>
</dbReference>
<feature type="domain" description="SHSP" evidence="3">
    <location>
        <begin position="42"/>
        <end position="152"/>
    </location>
</feature>
<dbReference type="PROSITE" id="PS01031">
    <property type="entry name" value="SHSP"/>
    <property type="match status" value="1"/>
</dbReference>
<dbReference type="InterPro" id="IPR008978">
    <property type="entry name" value="HSP20-like_chaperone"/>
</dbReference>
<dbReference type="CDD" id="cd06464">
    <property type="entry name" value="ACD_sHsps-like"/>
    <property type="match status" value="1"/>
</dbReference>
<comment type="similarity">
    <text evidence="1 2">Belongs to the small heat shock protein (HSP20) family.</text>
</comment>
<dbReference type="SUPFAM" id="SSF49764">
    <property type="entry name" value="HSP20-like chaperones"/>
    <property type="match status" value="1"/>
</dbReference>
<dbReference type="InterPro" id="IPR002068">
    <property type="entry name" value="A-crystallin/Hsp20_dom"/>
</dbReference>
<protein>
    <submittedName>
        <fullName evidence="4">HSP20 family protein</fullName>
    </submittedName>
</protein>
<proteinExistence type="inferred from homology"/>
<evidence type="ECO:0000256" key="1">
    <source>
        <dbReference type="PROSITE-ProRule" id="PRU00285"/>
    </source>
</evidence>
<keyword evidence="5" id="KW-1185">Reference proteome</keyword>
<dbReference type="PANTHER" id="PTHR11527">
    <property type="entry name" value="HEAT-SHOCK PROTEIN 20 FAMILY MEMBER"/>
    <property type="match status" value="1"/>
</dbReference>
<dbReference type="RefSeq" id="WP_073038544.1">
    <property type="nucleotide sequence ID" value="NZ_FQVB01000014.1"/>
</dbReference>
<dbReference type="Proteomes" id="UP000184076">
    <property type="component" value="Unassembled WGS sequence"/>
</dbReference>
<sequence>MVVAPAANVVDEILHMKKRMDALYRSCLEAARRGPEPDEGEGKARPWEPAVDVYEDERTWIAVVDLPGVSEKDLLVEAAEGEIFVRGTSSLREPAGMKAVLRERSCGPFQRRLVMPKEAAQDRVSAEFRDGVLTIRVPKKEVDSRKIVVRSDL</sequence>
<organism evidence="4 5">
    <name type="scientific">Desulfacinum infernum DSM 9756</name>
    <dbReference type="NCBI Taxonomy" id="1121391"/>
    <lineage>
        <taxon>Bacteria</taxon>
        <taxon>Pseudomonadati</taxon>
        <taxon>Thermodesulfobacteriota</taxon>
        <taxon>Syntrophobacteria</taxon>
        <taxon>Syntrophobacterales</taxon>
        <taxon>Syntrophobacteraceae</taxon>
        <taxon>Desulfacinum</taxon>
    </lineage>
</organism>
<dbReference type="STRING" id="1121391.SAMN02745206_01676"/>
<dbReference type="InterPro" id="IPR031107">
    <property type="entry name" value="Small_HSP"/>
</dbReference>
<dbReference type="Pfam" id="PF00011">
    <property type="entry name" value="HSP20"/>
    <property type="match status" value="1"/>
</dbReference>
<evidence type="ECO:0000256" key="2">
    <source>
        <dbReference type="RuleBase" id="RU003616"/>
    </source>
</evidence>
<dbReference type="AlphaFoldDB" id="A0A1M5ADB3"/>
<accession>A0A1M5ADB3</accession>
<dbReference type="OrthoDB" id="9811615at2"/>
<evidence type="ECO:0000313" key="4">
    <source>
        <dbReference type="EMBL" id="SHF28321.1"/>
    </source>
</evidence>
<evidence type="ECO:0000313" key="5">
    <source>
        <dbReference type="Proteomes" id="UP000184076"/>
    </source>
</evidence>
<reference evidence="5" key="1">
    <citation type="submission" date="2016-11" db="EMBL/GenBank/DDBJ databases">
        <authorList>
            <person name="Varghese N."/>
            <person name="Submissions S."/>
        </authorList>
    </citation>
    <scope>NUCLEOTIDE SEQUENCE [LARGE SCALE GENOMIC DNA]</scope>
    <source>
        <strain evidence="5">DSM 9756</strain>
    </source>
</reference>
<evidence type="ECO:0000259" key="3">
    <source>
        <dbReference type="PROSITE" id="PS01031"/>
    </source>
</evidence>